<reference evidence="4" key="2">
    <citation type="submission" date="2021-08" db="EMBL/GenBank/DDBJ databases">
        <authorList>
            <person name="Eriksson T."/>
        </authorList>
    </citation>
    <scope>NUCLEOTIDE SEQUENCE</scope>
    <source>
        <strain evidence="4">Stoneville</strain>
        <tissue evidence="4">Whole head</tissue>
    </source>
</reference>
<evidence type="ECO:0000259" key="3">
    <source>
        <dbReference type="Pfam" id="PF13358"/>
    </source>
</evidence>
<gene>
    <name evidence="4" type="ORF">GEV33_005773</name>
</gene>
<feature type="region of interest" description="Disordered" evidence="1">
    <location>
        <begin position="859"/>
        <end position="880"/>
    </location>
</feature>
<feature type="region of interest" description="Disordered" evidence="1">
    <location>
        <begin position="707"/>
        <end position="763"/>
    </location>
</feature>
<dbReference type="Proteomes" id="UP000719412">
    <property type="component" value="Unassembled WGS sequence"/>
</dbReference>
<dbReference type="EMBL" id="JABDTM020020457">
    <property type="protein sequence ID" value="KAH0817018.1"/>
    <property type="molecule type" value="Genomic_DNA"/>
</dbReference>
<evidence type="ECO:0000259" key="2">
    <source>
        <dbReference type="Pfam" id="PF01498"/>
    </source>
</evidence>
<name>A0A8J6HMK7_TENMO</name>
<protein>
    <submittedName>
        <fullName evidence="4">Uncharacterized protein</fullName>
    </submittedName>
</protein>
<dbReference type="InterPro" id="IPR036397">
    <property type="entry name" value="RNaseH_sf"/>
</dbReference>
<organism evidence="4 5">
    <name type="scientific">Tenebrio molitor</name>
    <name type="common">Yellow mealworm beetle</name>
    <dbReference type="NCBI Taxonomy" id="7067"/>
    <lineage>
        <taxon>Eukaryota</taxon>
        <taxon>Metazoa</taxon>
        <taxon>Ecdysozoa</taxon>
        <taxon>Arthropoda</taxon>
        <taxon>Hexapoda</taxon>
        <taxon>Insecta</taxon>
        <taxon>Pterygota</taxon>
        <taxon>Neoptera</taxon>
        <taxon>Endopterygota</taxon>
        <taxon>Coleoptera</taxon>
        <taxon>Polyphaga</taxon>
        <taxon>Cucujiformia</taxon>
        <taxon>Tenebrionidae</taxon>
        <taxon>Tenebrio</taxon>
    </lineage>
</organism>
<evidence type="ECO:0000313" key="5">
    <source>
        <dbReference type="Proteomes" id="UP000719412"/>
    </source>
</evidence>
<feature type="region of interest" description="Disordered" evidence="1">
    <location>
        <begin position="171"/>
        <end position="210"/>
    </location>
</feature>
<dbReference type="GO" id="GO:0003677">
    <property type="term" value="F:DNA binding"/>
    <property type="evidence" value="ECO:0007669"/>
    <property type="project" value="InterPro"/>
</dbReference>
<proteinExistence type="predicted"/>
<reference evidence="4" key="1">
    <citation type="journal article" date="2020" name="J Insects Food Feed">
        <title>The yellow mealworm (Tenebrio molitor) genome: a resource for the emerging insects as food and feed industry.</title>
        <authorList>
            <person name="Eriksson T."/>
            <person name="Andere A."/>
            <person name="Kelstrup H."/>
            <person name="Emery V."/>
            <person name="Picard C."/>
        </authorList>
    </citation>
    <scope>NUCLEOTIDE SEQUENCE</scope>
    <source>
        <strain evidence="4">Stoneville</strain>
        <tissue evidence="4">Whole head</tissue>
    </source>
</reference>
<evidence type="ECO:0000256" key="1">
    <source>
        <dbReference type="SAM" id="MobiDB-lite"/>
    </source>
</evidence>
<dbReference type="Pfam" id="PF13358">
    <property type="entry name" value="DDE_3"/>
    <property type="match status" value="1"/>
</dbReference>
<comment type="caution">
    <text evidence="4">The sequence shown here is derived from an EMBL/GenBank/DDBJ whole genome shotgun (WGS) entry which is preliminary data.</text>
</comment>
<dbReference type="AlphaFoldDB" id="A0A8J6HMK7"/>
<dbReference type="InterPro" id="IPR038717">
    <property type="entry name" value="Tc1-like_DDE_dom"/>
</dbReference>
<feature type="compositionally biased region" description="Pro residues" evidence="1">
    <location>
        <begin position="709"/>
        <end position="729"/>
    </location>
</feature>
<dbReference type="GO" id="GO:0006313">
    <property type="term" value="P:DNA transposition"/>
    <property type="evidence" value="ECO:0007669"/>
    <property type="project" value="InterPro"/>
</dbReference>
<accession>A0A8J6HMK7</accession>
<sequence>MATYAHSYYAQAALTQNQIHVRMLKKYYARWNLKINESKTETIIFARKRTNTKLITKLKVGDHTIPPRDTVKYLGLQLDARLNLKRHIKVATARGNAAIRILYPLLNRNSGMSQGNKSLLYKQVIRPIITYGAPILSHISNYALQPLEVLQNKCMRLATAASRYTQITDLRERTGLPKSTAKPKGVKDSPRRKLLNGHRSQPNEEDPRLSAGTWISSKNEMFSIQFNSSCFQCERFCYPREGGASDNPQTGFFSVVSRPGRGVVDEETCPIVRARGCSAGFIGTGFLSAAPPKFRPDHTEQWPAGIFPLDLEIQLRNCVSEMQHVRGAEFQGEYIAREAFDSMSHIHQYLKIKAGNIWQDRWDSSSKGCVTYEFLQEVRTNPDELPSLCFARTQVLTGHGEFGCHLLRIGKADSDECDACPGKTDDPVHRIKECPKYVPEQEEIRKRLRSWPPNLRKISFIEDSTMFVNLVKPLITPPTGLQTQVRALSRFIVRWEKLKNKTQITQCHRCQKWDHTATNCNSKIKCMNTATRTKSPEPENLKPALDKLRKQNYRRRQKQIQDFLELIEEIKKLNELINITKMLPFQRRTTLIKAPPNAPYSYPLMIIIKRTGKLTRDKSANTSLKLSRPQTPTPLTRKRDLNKYREDQWLDIGRSLDYRDGKSFWSRFQQITGQKKHSNHHISHQNQILNTPQEKANCFAQILQQIHQPPTPTPPFPTTPPHPPPPPDRLPLDDLSLSEQRTSKKPKLSPYPNPRQSPTALSTIPYCSDFPVSDTPRTKTRIFADDTTLWTCSKNPEIAQKTIQRKLQSVELWTNSWRVKPNSLKSQCILMQAQNHHNTNSPISASTIYQSLNKKRFATSVSHSPTTAPSTQTSNKPSRNRANLLYHIRGRIHGCHSKPLNHTHKTFIRPIVDYRAPIYASLPQKTLNQIAACERKIIHRIFRLPDRHFSNLVHADTNTTPIQDRLITLQKRYIDRTLNSLNEIAIQTLHTSHKFQTLDGTLLNRVPRVPRRKQKYPCAHTTNHRLNAVQIQRQLCDVRGVAVSEWTVRQNLQETNLTPRKPATGPKLTAAHRQARFRFAREHLNWILDHLMSLLFSDETRISLNANDGRGRVYRRPRERFAQCCIDESVSYGAGSCMIWAHGRNRRSLTAARYVEEILADHVMPYAGFVGDQFMLMHDNAKPHTARITIEYFAEVGLRVLGWPACSPDLNPIEHLWDELKRRVRARVPVATSIPELMMVAVEEEWHNIPQERIVNLIGSMPNRMQGKLLLERGR</sequence>
<dbReference type="GO" id="GO:0015074">
    <property type="term" value="P:DNA integration"/>
    <property type="evidence" value="ECO:0007669"/>
    <property type="project" value="InterPro"/>
</dbReference>
<feature type="domain" description="Transposase Tc1-like" evidence="2">
    <location>
        <begin position="1025"/>
        <end position="1085"/>
    </location>
</feature>
<dbReference type="Gene3D" id="3.30.420.10">
    <property type="entry name" value="Ribonuclease H-like superfamily/Ribonuclease H"/>
    <property type="match status" value="1"/>
</dbReference>
<feature type="domain" description="Tc1-like transposase DDE" evidence="3">
    <location>
        <begin position="1094"/>
        <end position="1227"/>
    </location>
</feature>
<dbReference type="Pfam" id="PF01498">
    <property type="entry name" value="HTH_Tnp_Tc3_2"/>
    <property type="match status" value="1"/>
</dbReference>
<dbReference type="InterPro" id="IPR002492">
    <property type="entry name" value="Transposase_Tc1-like"/>
</dbReference>
<evidence type="ECO:0000313" key="4">
    <source>
        <dbReference type="EMBL" id="KAH0817018.1"/>
    </source>
</evidence>
<dbReference type="PANTHER" id="PTHR33332">
    <property type="entry name" value="REVERSE TRANSCRIPTASE DOMAIN-CONTAINING PROTEIN"/>
    <property type="match status" value="1"/>
</dbReference>
<keyword evidence="5" id="KW-1185">Reference proteome</keyword>